<dbReference type="AlphaFoldDB" id="A0A940Y4A8"/>
<dbReference type="InterPro" id="IPR017395">
    <property type="entry name" value="Chlorophyllase-like"/>
</dbReference>
<evidence type="ECO:0000256" key="2">
    <source>
        <dbReference type="ARBA" id="ARBA00022963"/>
    </source>
</evidence>
<evidence type="ECO:0000313" key="5">
    <source>
        <dbReference type="EMBL" id="MBQ0855035.1"/>
    </source>
</evidence>
<organism evidence="5 6">
    <name type="scientific">Streptomyces liliiviolaceus</name>
    <dbReference type="NCBI Taxonomy" id="2823109"/>
    <lineage>
        <taxon>Bacteria</taxon>
        <taxon>Bacillati</taxon>
        <taxon>Actinomycetota</taxon>
        <taxon>Actinomycetes</taxon>
        <taxon>Kitasatosporales</taxon>
        <taxon>Streptomycetaceae</taxon>
        <taxon>Streptomyces</taxon>
    </lineage>
</organism>
<comment type="caution">
    <text evidence="5">The sequence shown here is derived from an EMBL/GenBank/DDBJ whole genome shotgun (WGS) entry which is preliminary data.</text>
</comment>
<reference evidence="5 6" key="1">
    <citation type="submission" date="2021-04" db="EMBL/GenBank/DDBJ databases">
        <authorList>
            <person name="Tang X."/>
            <person name="Zhou X."/>
            <person name="Chen X."/>
            <person name="Cernava T."/>
            <person name="Zhang C."/>
        </authorList>
    </citation>
    <scope>NUCLEOTIDE SEQUENCE [LARGE SCALE GENOMIC DNA]</scope>
    <source>
        <strain evidence="5 6">BH-SS-21</strain>
    </source>
</reference>
<sequence length="362" mass="38053">MFDVNAGQCPISPSLQVGGLVANRAESARPDGRKRKIPVTASTPSTPSSASAASASASAPVLAPTPVVSVKPLVLDAPGRGADLRVRISAPVTGSGLPIVVLSHGFGSSLDGYGPLADFWAAHGFVVVQPTHLDSRTVGLAQDDPRTPRIWRHRVEDVKRVLDRLDLLEAAVPGLGGRLDRSRIAVAGHSFGGQTAGNLLGLRVLDPVSKKEADLSDARIKAGVLLATAGKGGADLTPFAAERFPFMNPDFAHMTAPALVVVGDRDDSPLSVRGPEWLADPYFLSPGDKSLLTLFGAEHSLGGIAGYEVQETTDENPERVGLVQRVTWAYLRHALGIEDDSWTAVREALAEDAAPLGRIESK</sequence>
<keyword evidence="3" id="KW-0443">Lipid metabolism</keyword>
<evidence type="ECO:0000256" key="3">
    <source>
        <dbReference type="ARBA" id="ARBA00023098"/>
    </source>
</evidence>
<dbReference type="Proteomes" id="UP000677413">
    <property type="component" value="Unassembled WGS sequence"/>
</dbReference>
<feature type="region of interest" description="Disordered" evidence="4">
    <location>
        <begin position="25"/>
        <end position="52"/>
    </location>
</feature>
<keyword evidence="1" id="KW-0378">Hydrolase</keyword>
<keyword evidence="6" id="KW-1185">Reference proteome</keyword>
<dbReference type="Pfam" id="PF07224">
    <property type="entry name" value="Chlorophyllase"/>
    <property type="match status" value="1"/>
</dbReference>
<evidence type="ECO:0000256" key="4">
    <source>
        <dbReference type="SAM" id="MobiDB-lite"/>
    </source>
</evidence>
<dbReference type="GO" id="GO:0016042">
    <property type="term" value="P:lipid catabolic process"/>
    <property type="evidence" value="ECO:0007669"/>
    <property type="project" value="UniProtKB-KW"/>
</dbReference>
<dbReference type="SUPFAM" id="SSF53474">
    <property type="entry name" value="alpha/beta-Hydrolases"/>
    <property type="match status" value="1"/>
</dbReference>
<feature type="compositionally biased region" description="Low complexity" evidence="4">
    <location>
        <begin position="38"/>
        <end position="52"/>
    </location>
</feature>
<dbReference type="InterPro" id="IPR029058">
    <property type="entry name" value="AB_hydrolase_fold"/>
</dbReference>
<gene>
    <name evidence="5" type="ORF">J8N05_43505</name>
</gene>
<dbReference type="PANTHER" id="PTHR10272:SF0">
    <property type="entry name" value="PLATELET-ACTIVATING FACTOR ACETYLHYDROLASE"/>
    <property type="match status" value="1"/>
</dbReference>
<keyword evidence="2" id="KW-0442">Lipid degradation</keyword>
<protein>
    <submittedName>
        <fullName evidence="5">Chlorophyllase</fullName>
    </submittedName>
</protein>
<name>A0A940Y4A8_9ACTN</name>
<accession>A0A940Y4A8</accession>
<evidence type="ECO:0000256" key="1">
    <source>
        <dbReference type="ARBA" id="ARBA00022801"/>
    </source>
</evidence>
<dbReference type="PANTHER" id="PTHR10272">
    <property type="entry name" value="PLATELET-ACTIVATING FACTOR ACETYLHYDROLASE"/>
    <property type="match status" value="1"/>
</dbReference>
<dbReference type="Gene3D" id="3.40.50.1820">
    <property type="entry name" value="alpha/beta hydrolase"/>
    <property type="match status" value="1"/>
</dbReference>
<proteinExistence type="predicted"/>
<dbReference type="EMBL" id="JAGPYQ010000002">
    <property type="protein sequence ID" value="MBQ0855035.1"/>
    <property type="molecule type" value="Genomic_DNA"/>
</dbReference>
<evidence type="ECO:0000313" key="6">
    <source>
        <dbReference type="Proteomes" id="UP000677413"/>
    </source>
</evidence>
<dbReference type="GO" id="GO:0003847">
    <property type="term" value="F:1-alkyl-2-acetylglycerophosphocholine esterase activity"/>
    <property type="evidence" value="ECO:0007669"/>
    <property type="project" value="TreeGrafter"/>
</dbReference>